<gene>
    <name evidence="5" type="ORF">SAMN04489751_2305</name>
</gene>
<evidence type="ECO:0000256" key="2">
    <source>
        <dbReference type="ARBA" id="ARBA00023002"/>
    </source>
</evidence>
<reference evidence="5" key="1">
    <citation type="submission" date="2016-10" db="EMBL/GenBank/DDBJ databases">
        <authorList>
            <person name="Varghese N."/>
            <person name="Submissions S."/>
        </authorList>
    </citation>
    <scope>NUCLEOTIDE SEQUENCE [LARGE SCALE GENOMIC DNA]</scope>
    <source>
        <strain evidence="5">DSM 22082</strain>
    </source>
</reference>
<dbReference type="SUPFAM" id="SSF51735">
    <property type="entry name" value="NAD(P)-binding Rossmann-fold domains"/>
    <property type="match status" value="1"/>
</dbReference>
<dbReference type="SMART" id="SM00822">
    <property type="entry name" value="PKS_KR"/>
    <property type="match status" value="1"/>
</dbReference>
<evidence type="ECO:0000313" key="5">
    <source>
        <dbReference type="EMBL" id="SDS56464.1"/>
    </source>
</evidence>
<dbReference type="InterPro" id="IPR002347">
    <property type="entry name" value="SDR_fam"/>
</dbReference>
<dbReference type="CDD" id="cd05374">
    <property type="entry name" value="17beta-HSD-like_SDR_c"/>
    <property type="match status" value="1"/>
</dbReference>
<dbReference type="EMBL" id="LT629739">
    <property type="protein sequence ID" value="SDS56464.1"/>
    <property type="molecule type" value="Genomic_DNA"/>
</dbReference>
<dbReference type="InterPro" id="IPR036291">
    <property type="entry name" value="NAD(P)-bd_dom_sf"/>
</dbReference>
<evidence type="ECO:0000313" key="6">
    <source>
        <dbReference type="Proteomes" id="UP000199700"/>
    </source>
</evidence>
<dbReference type="Proteomes" id="UP000199700">
    <property type="component" value="Chromosome"/>
</dbReference>
<dbReference type="AlphaFoldDB" id="A0A1H1T8H3"/>
<keyword evidence="6" id="KW-1185">Reference proteome</keyword>
<dbReference type="PANTHER" id="PTHR44169">
    <property type="entry name" value="NADPH-DEPENDENT 1-ACYLDIHYDROXYACETONE PHOSPHATE REDUCTASE"/>
    <property type="match status" value="1"/>
</dbReference>
<proteinExistence type="inferred from homology"/>
<evidence type="ECO:0000256" key="3">
    <source>
        <dbReference type="RuleBase" id="RU000363"/>
    </source>
</evidence>
<dbReference type="Pfam" id="PF00106">
    <property type="entry name" value="adh_short"/>
    <property type="match status" value="1"/>
</dbReference>
<evidence type="ECO:0000256" key="1">
    <source>
        <dbReference type="ARBA" id="ARBA00006484"/>
    </source>
</evidence>
<evidence type="ECO:0000259" key="4">
    <source>
        <dbReference type="SMART" id="SM00822"/>
    </source>
</evidence>
<dbReference type="PANTHER" id="PTHR44169:SF6">
    <property type="entry name" value="NADPH-DEPENDENT 1-ACYLDIHYDROXYACETONE PHOSPHATE REDUCTASE"/>
    <property type="match status" value="1"/>
</dbReference>
<dbReference type="PROSITE" id="PS00061">
    <property type="entry name" value="ADH_SHORT"/>
    <property type="match status" value="1"/>
</dbReference>
<sequence>MANTNLTVLVTGGTSGIGAALVTMLADRGCTVLTTSRDPERIPQSERIPGVRYLRLDLADPDSVEALDTEVANVDVLVNNAGESQSGPFEELPTEAIDRLFRTNVFGPVRLSQLVLAGMRQRRRGRIIMVGSMLASFPLAHRSSYVASKAALRGFASAARQELSPFDVWVSVVEPGSIATGIGNRRTKYLTPDSAYTDDVTTMLEHLDDNERNGIAPETVAATIITAIEATRPREFYAVGSRSPLPFLLKRVLPRGVMSRIIAGKHGLKR</sequence>
<accession>A0A1H1T8H3</accession>
<dbReference type="PRINTS" id="PR00080">
    <property type="entry name" value="SDRFAMILY"/>
</dbReference>
<dbReference type="PRINTS" id="PR00081">
    <property type="entry name" value="GDHRDH"/>
</dbReference>
<feature type="domain" description="Ketoreductase" evidence="4">
    <location>
        <begin position="6"/>
        <end position="181"/>
    </location>
</feature>
<dbReference type="Gene3D" id="3.40.50.720">
    <property type="entry name" value="NAD(P)-binding Rossmann-like Domain"/>
    <property type="match status" value="1"/>
</dbReference>
<protein>
    <submittedName>
        <fullName evidence="5">Short-chain dehydrogenase</fullName>
    </submittedName>
</protein>
<name>A0A1H1T8H3_BRESA</name>
<dbReference type="InterPro" id="IPR020904">
    <property type="entry name" value="Sc_DH/Rdtase_CS"/>
</dbReference>
<dbReference type="STRING" id="629680.SAMN04489751_2305"/>
<dbReference type="RefSeq" id="WP_092105753.1">
    <property type="nucleotide sequence ID" value="NZ_LT629739.1"/>
</dbReference>
<dbReference type="InterPro" id="IPR057326">
    <property type="entry name" value="KR_dom"/>
</dbReference>
<dbReference type="GO" id="GO:0016491">
    <property type="term" value="F:oxidoreductase activity"/>
    <property type="evidence" value="ECO:0007669"/>
    <property type="project" value="UniProtKB-KW"/>
</dbReference>
<dbReference type="OrthoDB" id="9792003at2"/>
<keyword evidence="2" id="KW-0560">Oxidoreductase</keyword>
<organism evidence="5 6">
    <name type="scientific">Brevibacterium sandarakinum</name>
    <dbReference type="NCBI Taxonomy" id="629680"/>
    <lineage>
        <taxon>Bacteria</taxon>
        <taxon>Bacillati</taxon>
        <taxon>Actinomycetota</taxon>
        <taxon>Actinomycetes</taxon>
        <taxon>Micrococcales</taxon>
        <taxon>Brevibacteriaceae</taxon>
        <taxon>Brevibacterium</taxon>
    </lineage>
</organism>
<comment type="similarity">
    <text evidence="1 3">Belongs to the short-chain dehydrogenases/reductases (SDR) family.</text>
</comment>